<evidence type="ECO:0000256" key="1">
    <source>
        <dbReference type="SAM" id="MobiDB-lite"/>
    </source>
</evidence>
<keyword evidence="3" id="KW-1185">Reference proteome</keyword>
<proteinExistence type="predicted"/>
<organism evidence="2 3">
    <name type="scientific">Diploscapter pachys</name>
    <dbReference type="NCBI Taxonomy" id="2018661"/>
    <lineage>
        <taxon>Eukaryota</taxon>
        <taxon>Metazoa</taxon>
        <taxon>Ecdysozoa</taxon>
        <taxon>Nematoda</taxon>
        <taxon>Chromadorea</taxon>
        <taxon>Rhabditida</taxon>
        <taxon>Rhabditina</taxon>
        <taxon>Rhabditomorpha</taxon>
        <taxon>Rhabditoidea</taxon>
        <taxon>Rhabditidae</taxon>
        <taxon>Diploscapter</taxon>
    </lineage>
</organism>
<sequence length="240" mass="27801">MDQDGQKEQGGGFRSRLGFRLKKSHTPQNDDMDATIMTQDFRDDLAHYEAFASAMGKLTELLTCTFKPERVIPVRNQGDDASNAHGTLADALGEMKNLVHSKHHQFLSNVRNAVDKAGKHREKRSHDQIYEIRHIRKYPNDELQAYYEKKRAFEEMLHKMDAEKNRVKQSKSTAQIEKRAQTYQAIVEQFDMSTNTLIEHVETLKKGKVQCVTDMYAFLDVHKKYHDELANIFAEIESKQ</sequence>
<dbReference type="AlphaFoldDB" id="A0A2A2JZP0"/>
<dbReference type="EMBL" id="LIAE01009985">
    <property type="protein sequence ID" value="PAV67148.1"/>
    <property type="molecule type" value="Genomic_DNA"/>
</dbReference>
<reference evidence="2" key="1">
    <citation type="journal article" date="2017" name="Curr. Biol.">
        <title>Genome architecture and evolution of a unichromosomal asexual nematode.</title>
        <authorList>
            <person name="Fradin H."/>
            <person name="Zegar C."/>
            <person name="Gutwein M."/>
            <person name="Lucas J."/>
            <person name="Kovtun M."/>
            <person name="Corcoran D."/>
            <person name="Baugh L.R."/>
            <person name="Kiontke K."/>
            <person name="Gunsalus K."/>
            <person name="Fitch D.H."/>
            <person name="Piano F."/>
        </authorList>
    </citation>
    <scope>NUCLEOTIDE SEQUENCE [LARGE SCALE GENOMIC DNA]</scope>
    <source>
        <strain evidence="2">PF1309</strain>
    </source>
</reference>
<accession>A0A2A2JZP0</accession>
<dbReference type="OrthoDB" id="5835493at2759"/>
<dbReference type="Gene3D" id="1.20.1270.60">
    <property type="entry name" value="Arfaptin homology (AH) domain/BAR domain"/>
    <property type="match status" value="1"/>
</dbReference>
<comment type="caution">
    <text evidence="2">The sequence shown here is derived from an EMBL/GenBank/DDBJ whole genome shotgun (WGS) entry which is preliminary data.</text>
</comment>
<evidence type="ECO:0000313" key="2">
    <source>
        <dbReference type="EMBL" id="PAV67148.1"/>
    </source>
</evidence>
<gene>
    <name evidence="2" type="ORF">WR25_05161</name>
</gene>
<name>A0A2A2JZP0_9BILA</name>
<protein>
    <recommendedName>
        <fullName evidence="4">BAR domain-containing protein</fullName>
    </recommendedName>
</protein>
<dbReference type="Proteomes" id="UP000218231">
    <property type="component" value="Unassembled WGS sequence"/>
</dbReference>
<dbReference type="SUPFAM" id="SSF103657">
    <property type="entry name" value="BAR/IMD domain-like"/>
    <property type="match status" value="1"/>
</dbReference>
<evidence type="ECO:0000313" key="3">
    <source>
        <dbReference type="Proteomes" id="UP000218231"/>
    </source>
</evidence>
<feature type="region of interest" description="Disordered" evidence="1">
    <location>
        <begin position="1"/>
        <end position="32"/>
    </location>
</feature>
<dbReference type="InterPro" id="IPR027267">
    <property type="entry name" value="AH/BAR_dom_sf"/>
</dbReference>
<evidence type="ECO:0008006" key="4">
    <source>
        <dbReference type="Google" id="ProtNLM"/>
    </source>
</evidence>